<dbReference type="AlphaFoldDB" id="A0A0H5QJA8"/>
<dbReference type="PANTHER" id="PTHR22916">
    <property type="entry name" value="GLYCOSYLTRANSFERASE"/>
    <property type="match status" value="1"/>
</dbReference>
<name>A0A0H5QJA8_9ZZZZ</name>
<proteinExistence type="predicted"/>
<dbReference type="InterPro" id="IPR001173">
    <property type="entry name" value="Glyco_trans_2-like"/>
</dbReference>
<sequence>MEKFLPYCLDSFIVPDNLPLLEVVVVNDGSKDKTLEIAKSYESRYPETFRVIDKENGNYGSCINVALKYLRGKYVKVVDADDSVDTENFNEFLAFLQTVDSDLVLSDFITVDEQRRETGKIIYDFGCPSAMPCMTIR</sequence>
<dbReference type="InterPro" id="IPR029044">
    <property type="entry name" value="Nucleotide-diphossugar_trans"/>
</dbReference>
<reference evidence="2" key="2">
    <citation type="submission" date="2015-07" db="EMBL/GenBank/DDBJ databases">
        <title>Plasmids, circular viruses and viroids from rat gut.</title>
        <authorList>
            <person name="Jorgensen T.J."/>
            <person name="Hansen M.A."/>
            <person name="Xu Z."/>
            <person name="Tabak M.A."/>
            <person name="Sorensen S.J."/>
            <person name="Hansen L.H."/>
        </authorList>
    </citation>
    <scope>NUCLEOTIDE SEQUENCE</scope>
    <source>
        <strain evidence="2">RGFK0812</strain>
    </source>
</reference>
<dbReference type="Pfam" id="PF00535">
    <property type="entry name" value="Glycos_transf_2"/>
    <property type="match status" value="1"/>
</dbReference>
<reference evidence="2" key="1">
    <citation type="submission" date="2015-06" db="EMBL/GenBank/DDBJ databases">
        <authorList>
            <person name="Joergensen T."/>
        </authorList>
    </citation>
    <scope>NUCLEOTIDE SEQUENCE</scope>
    <source>
        <strain evidence="2">RGFK0812</strain>
    </source>
</reference>
<organism evidence="2">
    <name type="scientific">uncultured prokaryote</name>
    <dbReference type="NCBI Taxonomy" id="198431"/>
    <lineage>
        <taxon>unclassified sequences</taxon>
        <taxon>environmental samples</taxon>
    </lineage>
</organism>
<evidence type="ECO:0000259" key="1">
    <source>
        <dbReference type="Pfam" id="PF00535"/>
    </source>
</evidence>
<dbReference type="SUPFAM" id="SSF53448">
    <property type="entry name" value="Nucleotide-diphospho-sugar transferases"/>
    <property type="match status" value="1"/>
</dbReference>
<protein>
    <recommendedName>
        <fullName evidence="1">Glycosyltransferase 2-like domain-containing protein</fullName>
    </recommendedName>
</protein>
<dbReference type="EMBL" id="LN853419">
    <property type="protein sequence ID" value="CRY95897.1"/>
    <property type="molecule type" value="Genomic_DNA"/>
</dbReference>
<dbReference type="GO" id="GO:0016758">
    <property type="term" value="F:hexosyltransferase activity"/>
    <property type="evidence" value="ECO:0007669"/>
    <property type="project" value="UniProtKB-ARBA"/>
</dbReference>
<accession>A0A0H5QJA8</accession>
<dbReference type="PANTHER" id="PTHR22916:SF3">
    <property type="entry name" value="UDP-GLCNAC:BETAGAL BETA-1,3-N-ACETYLGLUCOSAMINYLTRANSFERASE-LIKE PROTEIN 1"/>
    <property type="match status" value="1"/>
</dbReference>
<dbReference type="Gene3D" id="3.90.550.10">
    <property type="entry name" value="Spore Coat Polysaccharide Biosynthesis Protein SpsA, Chain A"/>
    <property type="match status" value="1"/>
</dbReference>
<dbReference type="CDD" id="cd00761">
    <property type="entry name" value="Glyco_tranf_GTA_type"/>
    <property type="match status" value="1"/>
</dbReference>
<evidence type="ECO:0000313" key="2">
    <source>
        <dbReference type="EMBL" id="CRY95897.1"/>
    </source>
</evidence>
<feature type="domain" description="Glycosyltransferase 2-like" evidence="1">
    <location>
        <begin position="2"/>
        <end position="119"/>
    </location>
</feature>